<evidence type="ECO:0000313" key="3">
    <source>
        <dbReference type="EMBL" id="PFK30387.1"/>
    </source>
</evidence>
<accession>A0A2B0LEH5</accession>
<feature type="coiled-coil region" evidence="1">
    <location>
        <begin position="76"/>
        <end position="134"/>
    </location>
</feature>
<organism evidence="3 4">
    <name type="scientific">Bacillus cereus</name>
    <dbReference type="NCBI Taxonomy" id="1396"/>
    <lineage>
        <taxon>Bacteria</taxon>
        <taxon>Bacillati</taxon>
        <taxon>Bacillota</taxon>
        <taxon>Bacilli</taxon>
        <taxon>Bacillales</taxon>
        <taxon>Bacillaceae</taxon>
        <taxon>Bacillus</taxon>
        <taxon>Bacillus cereus group</taxon>
    </lineage>
</organism>
<proteinExistence type="predicted"/>
<dbReference type="Proteomes" id="UP000242656">
    <property type="component" value="Unassembled WGS sequence"/>
</dbReference>
<dbReference type="EMBL" id="NUWN01000111">
    <property type="protein sequence ID" value="PFK30387.1"/>
    <property type="molecule type" value="Genomic_DNA"/>
</dbReference>
<dbReference type="RefSeq" id="WP_098492607.1">
    <property type="nucleotide sequence ID" value="NZ_NUWN01000111.1"/>
</dbReference>
<evidence type="ECO:0000256" key="2">
    <source>
        <dbReference type="SAM" id="MobiDB-lite"/>
    </source>
</evidence>
<evidence type="ECO:0000256" key="1">
    <source>
        <dbReference type="SAM" id="Coils"/>
    </source>
</evidence>
<reference evidence="3 4" key="1">
    <citation type="submission" date="2017-09" db="EMBL/GenBank/DDBJ databases">
        <title>Large-scale bioinformatics analysis of Bacillus genomes uncovers conserved roles of natural products in bacterial physiology.</title>
        <authorList>
            <consortium name="Agbiome Team Llc"/>
            <person name="Bleich R.M."/>
            <person name="Grubbs K.J."/>
            <person name="Santa Maria K.C."/>
            <person name="Allen S.E."/>
            <person name="Farag S."/>
            <person name="Shank E.A."/>
            <person name="Bowers A."/>
        </authorList>
    </citation>
    <scope>NUCLEOTIDE SEQUENCE [LARGE SCALE GENOMIC DNA]</scope>
    <source>
        <strain evidence="3 4">AFS083043</strain>
    </source>
</reference>
<gene>
    <name evidence="3" type="ORF">COI93_22405</name>
</gene>
<feature type="region of interest" description="Disordered" evidence="2">
    <location>
        <begin position="215"/>
        <end position="234"/>
    </location>
</feature>
<sequence>MADKISVVVEDPKTIEFERTNDGVTMKFDGNKEIVFPVKVYTKEVIHSQIVNPSVQELDQEYKDFRDNKVNISGTYYNLFEEIEALEENYEQMLLDQCSGKCTQEQVDGAAQALHNAKMKRDSLEKVNKNLKFKSKYTKEEMIKSHHEGIDKVLGEHYRYNGYYLPAVEKLAQLIKINVVEVNYTAGPAMDYLRRELLEKQREYDGSGVNAFMVGPTSDESHEKTYPYKGKVLR</sequence>
<evidence type="ECO:0000313" key="4">
    <source>
        <dbReference type="Proteomes" id="UP000242656"/>
    </source>
</evidence>
<protein>
    <submittedName>
        <fullName evidence="3">Uncharacterized protein</fullName>
    </submittedName>
</protein>
<name>A0A2B0LEH5_BACCE</name>
<dbReference type="AlphaFoldDB" id="A0A2B0LEH5"/>
<keyword evidence="1" id="KW-0175">Coiled coil</keyword>
<comment type="caution">
    <text evidence="3">The sequence shown here is derived from an EMBL/GenBank/DDBJ whole genome shotgun (WGS) entry which is preliminary data.</text>
</comment>